<accession>A0AC61S1U0</accession>
<name>A0AC61S1U0_9FIRM</name>
<keyword evidence="2" id="KW-1185">Reference proteome</keyword>
<comment type="caution">
    <text evidence="1">The sequence shown here is derived from an EMBL/GenBank/DDBJ whole genome shotgun (WGS) entry which is preliminary data.</text>
</comment>
<gene>
    <name evidence="1" type="primary">fixA</name>
    <name evidence="1" type="ORF">E5329_01040</name>
</gene>
<organism evidence="1 2">
    <name type="scientific">Petralouisia muris</name>
    <dbReference type="NCBI Taxonomy" id="3032872"/>
    <lineage>
        <taxon>Bacteria</taxon>
        <taxon>Bacillati</taxon>
        <taxon>Bacillota</taxon>
        <taxon>Clostridia</taxon>
        <taxon>Lachnospirales</taxon>
        <taxon>Lachnospiraceae</taxon>
        <taxon>Petralouisia</taxon>
    </lineage>
</organism>
<evidence type="ECO:0000313" key="2">
    <source>
        <dbReference type="Proteomes" id="UP000304953"/>
    </source>
</evidence>
<protein>
    <submittedName>
        <fullName evidence="1">Electron transfer flavoprotein FixA</fullName>
    </submittedName>
</protein>
<reference evidence="1" key="1">
    <citation type="submission" date="2019-04" db="EMBL/GenBank/DDBJ databases">
        <title>Microbes associate with the intestines of laboratory mice.</title>
        <authorList>
            <person name="Navarre W."/>
            <person name="Wong E."/>
            <person name="Huang K."/>
            <person name="Tropini C."/>
            <person name="Ng K."/>
            <person name="Yu B."/>
        </authorList>
    </citation>
    <scope>NUCLEOTIDE SEQUENCE</scope>
    <source>
        <strain evidence="1">NM01_1-7b</strain>
    </source>
</reference>
<proteinExistence type="predicted"/>
<dbReference type="EMBL" id="SRYA01000001">
    <property type="protein sequence ID" value="TGY98390.1"/>
    <property type="molecule type" value="Genomic_DNA"/>
</dbReference>
<evidence type="ECO:0000313" key="1">
    <source>
        <dbReference type="EMBL" id="TGY98390.1"/>
    </source>
</evidence>
<sequence>MKIIACCKIVPNEEEITVLPDRTLAMADASLKISQYDLNALESGKTLAAESGGTMTALSIGSGAYLENSKIRKDILSRGADDLALVIDNDHDFSDSLQTAKAIAGAVKAMDSYDVVLCGAGSSDLYLQEVGIQAGTLLGVPVVNNVTGIKIASEHSLEVERTLEEEVEVLEVTLPAVLSVSSEINVPAVPSMREIMKAGKKPVNTLTIDADITPSSATAEQLAPQQQERRQEIVEGDNEEAVDALVSFLRKEGF</sequence>
<dbReference type="Proteomes" id="UP000304953">
    <property type="component" value="Unassembled WGS sequence"/>
</dbReference>